<dbReference type="Pfam" id="PF04116">
    <property type="entry name" value="FA_hydroxylase"/>
    <property type="match status" value="1"/>
</dbReference>
<feature type="region of interest" description="Disordered" evidence="5">
    <location>
        <begin position="295"/>
        <end position="328"/>
    </location>
</feature>
<feature type="transmembrane region" description="Helical" evidence="6">
    <location>
        <begin position="39"/>
        <end position="57"/>
    </location>
</feature>
<evidence type="ECO:0000256" key="3">
    <source>
        <dbReference type="ARBA" id="ARBA00022989"/>
    </source>
</evidence>
<dbReference type="GO" id="GO:0016020">
    <property type="term" value="C:membrane"/>
    <property type="evidence" value="ECO:0007669"/>
    <property type="project" value="UniProtKB-SubCell"/>
</dbReference>
<dbReference type="InterPro" id="IPR050307">
    <property type="entry name" value="Sterol_Desaturase_Related"/>
</dbReference>
<dbReference type="InterPro" id="IPR006694">
    <property type="entry name" value="Fatty_acid_hydroxylase"/>
</dbReference>
<keyword evidence="2 6" id="KW-0812">Transmembrane</keyword>
<accession>A0A9P6PYL1</accession>
<dbReference type="GO" id="GO:0008610">
    <property type="term" value="P:lipid biosynthetic process"/>
    <property type="evidence" value="ECO:0007669"/>
    <property type="project" value="InterPro"/>
</dbReference>
<keyword evidence="3 6" id="KW-1133">Transmembrane helix</keyword>
<dbReference type="PANTHER" id="PTHR11863">
    <property type="entry name" value="STEROL DESATURASE"/>
    <property type="match status" value="1"/>
</dbReference>
<sequence>MGKELAKQKMEDADEQVPVQDEWGPTISHNKALFEFGDVFFYTVMLTLIFGSLHVYGERVWEHIVTTYSKEAVFFGGSFIVSMGGFWFWVSLTAVLDLYQFPKSFWRYKIQPQKVPDWSWYRKALSNVLMNQFFVNIPVGYGLYHLMQWRGNSMGMDLPTILDLARDSIGFLIVEELGFYYGHRLLHHPKIYKYIHKKHHEFTAPIGIAAIYAHPVEHFIANVAPLVLGPVLMKSHVITLWIWITIGQTNAINSHCGFHLPLFPSPLAHDYHHEVFHVNFGPVGVLDWLHGTGGSREKTAEKKRLREQQAAEKKRQQLAEQGKADKVN</sequence>
<gene>
    <name evidence="8" type="ORF">DFQ27_006597</name>
</gene>
<evidence type="ECO:0000256" key="5">
    <source>
        <dbReference type="SAM" id="MobiDB-lite"/>
    </source>
</evidence>
<comment type="subcellular location">
    <subcellularLocation>
        <location evidence="1">Membrane</location>
    </subcellularLocation>
</comment>
<evidence type="ECO:0000256" key="2">
    <source>
        <dbReference type="ARBA" id="ARBA00022692"/>
    </source>
</evidence>
<reference evidence="8" key="1">
    <citation type="journal article" date="2020" name="Fungal Divers.">
        <title>Resolving the Mortierellaceae phylogeny through synthesis of multi-gene phylogenetics and phylogenomics.</title>
        <authorList>
            <person name="Vandepol N."/>
            <person name="Liber J."/>
            <person name="Desiro A."/>
            <person name="Na H."/>
            <person name="Kennedy M."/>
            <person name="Barry K."/>
            <person name="Grigoriev I.V."/>
            <person name="Miller A.N."/>
            <person name="O'Donnell K."/>
            <person name="Stajich J.E."/>
            <person name="Bonito G."/>
        </authorList>
    </citation>
    <scope>NUCLEOTIDE SEQUENCE</scope>
    <source>
        <strain evidence="8">BC1065</strain>
    </source>
</reference>
<keyword evidence="9" id="KW-1185">Reference proteome</keyword>
<protein>
    <submittedName>
        <fullName evidence="8">Chromosome 5 4</fullName>
    </submittedName>
</protein>
<organism evidence="8 9">
    <name type="scientific">Actinomortierella ambigua</name>
    <dbReference type="NCBI Taxonomy" id="1343610"/>
    <lineage>
        <taxon>Eukaryota</taxon>
        <taxon>Fungi</taxon>
        <taxon>Fungi incertae sedis</taxon>
        <taxon>Mucoromycota</taxon>
        <taxon>Mortierellomycotina</taxon>
        <taxon>Mortierellomycetes</taxon>
        <taxon>Mortierellales</taxon>
        <taxon>Mortierellaceae</taxon>
        <taxon>Actinomortierella</taxon>
    </lineage>
</organism>
<dbReference type="AlphaFoldDB" id="A0A9P6PYL1"/>
<comment type="caution">
    <text evidence="8">The sequence shown here is derived from an EMBL/GenBank/DDBJ whole genome shotgun (WGS) entry which is preliminary data.</text>
</comment>
<feature type="domain" description="Fatty acid hydroxylase" evidence="7">
    <location>
        <begin position="171"/>
        <end position="292"/>
    </location>
</feature>
<dbReference type="Proteomes" id="UP000807716">
    <property type="component" value="Unassembled WGS sequence"/>
</dbReference>
<evidence type="ECO:0000259" key="7">
    <source>
        <dbReference type="Pfam" id="PF04116"/>
    </source>
</evidence>
<keyword evidence="4 6" id="KW-0472">Membrane</keyword>
<evidence type="ECO:0000256" key="6">
    <source>
        <dbReference type="SAM" id="Phobius"/>
    </source>
</evidence>
<feature type="transmembrane region" description="Helical" evidence="6">
    <location>
        <begin position="77"/>
        <end position="99"/>
    </location>
</feature>
<dbReference type="GO" id="GO:0005506">
    <property type="term" value="F:iron ion binding"/>
    <property type="evidence" value="ECO:0007669"/>
    <property type="project" value="InterPro"/>
</dbReference>
<dbReference type="OrthoDB" id="408954at2759"/>
<dbReference type="EMBL" id="JAAAJB010000493">
    <property type="protein sequence ID" value="KAG0254830.1"/>
    <property type="molecule type" value="Genomic_DNA"/>
</dbReference>
<evidence type="ECO:0000313" key="9">
    <source>
        <dbReference type="Proteomes" id="UP000807716"/>
    </source>
</evidence>
<name>A0A9P6PYL1_9FUNG</name>
<evidence type="ECO:0000256" key="4">
    <source>
        <dbReference type="ARBA" id="ARBA00023136"/>
    </source>
</evidence>
<proteinExistence type="predicted"/>
<dbReference type="GO" id="GO:0016491">
    <property type="term" value="F:oxidoreductase activity"/>
    <property type="evidence" value="ECO:0007669"/>
    <property type="project" value="InterPro"/>
</dbReference>
<evidence type="ECO:0000313" key="8">
    <source>
        <dbReference type="EMBL" id="KAG0254830.1"/>
    </source>
</evidence>
<evidence type="ECO:0000256" key="1">
    <source>
        <dbReference type="ARBA" id="ARBA00004370"/>
    </source>
</evidence>